<feature type="region of interest" description="Disordered" evidence="1">
    <location>
        <begin position="117"/>
        <end position="149"/>
    </location>
</feature>
<proteinExistence type="predicted"/>
<sequence>MAKITNYSIPDTSSPVRELNIESDRLQTFTGWPVPYIRPADLARWGFYYTKRRDIVQCYFCTVELGDWRSHDVVEREHLQWSRYCPLLTGRATNNVPIDRNFVARISDIVPDEYGSGHSAGAVSNGSSESINQPNVTEPSPAEAGSSSQGAALLKDAVKTYKAKHPKYATE</sequence>
<dbReference type="InterPro" id="IPR050784">
    <property type="entry name" value="IAP"/>
</dbReference>
<reference evidence="2" key="2">
    <citation type="submission" date="2020-05" db="UniProtKB">
        <authorList>
            <consortium name="EnsemblMetazoa"/>
        </authorList>
    </citation>
    <scope>IDENTIFICATION</scope>
    <source>
        <strain evidence="2">WRAIR2</strain>
    </source>
</reference>
<evidence type="ECO:0000256" key="1">
    <source>
        <dbReference type="SAM" id="MobiDB-lite"/>
    </source>
</evidence>
<dbReference type="AlphaFoldDB" id="A0A182NXX1"/>
<dbReference type="CDD" id="cd00022">
    <property type="entry name" value="BIR"/>
    <property type="match status" value="1"/>
</dbReference>
<dbReference type="SMART" id="SM00238">
    <property type="entry name" value="BIR"/>
    <property type="match status" value="1"/>
</dbReference>
<organism evidence="2 3">
    <name type="scientific">Anopheles dirus</name>
    <dbReference type="NCBI Taxonomy" id="7168"/>
    <lineage>
        <taxon>Eukaryota</taxon>
        <taxon>Metazoa</taxon>
        <taxon>Ecdysozoa</taxon>
        <taxon>Arthropoda</taxon>
        <taxon>Hexapoda</taxon>
        <taxon>Insecta</taxon>
        <taxon>Pterygota</taxon>
        <taxon>Neoptera</taxon>
        <taxon>Endopterygota</taxon>
        <taxon>Diptera</taxon>
        <taxon>Nematocera</taxon>
        <taxon>Culicoidea</taxon>
        <taxon>Culicidae</taxon>
        <taxon>Anophelinae</taxon>
        <taxon>Anopheles</taxon>
    </lineage>
</organism>
<dbReference type="EnsemblMetazoa" id="ADIR014689-RA">
    <property type="protein sequence ID" value="ADIR014689-PA"/>
    <property type="gene ID" value="ADIR014689"/>
</dbReference>
<dbReference type="PANTHER" id="PTHR10044">
    <property type="entry name" value="INHIBITOR OF APOPTOSIS"/>
    <property type="match status" value="1"/>
</dbReference>
<evidence type="ECO:0000313" key="2">
    <source>
        <dbReference type="EnsemblMetazoa" id="ADIR014689-PA"/>
    </source>
</evidence>
<dbReference type="GO" id="GO:0005737">
    <property type="term" value="C:cytoplasm"/>
    <property type="evidence" value="ECO:0007669"/>
    <property type="project" value="TreeGrafter"/>
</dbReference>
<dbReference type="GO" id="GO:0043066">
    <property type="term" value="P:negative regulation of apoptotic process"/>
    <property type="evidence" value="ECO:0007669"/>
    <property type="project" value="TreeGrafter"/>
</dbReference>
<dbReference type="GO" id="GO:0051726">
    <property type="term" value="P:regulation of cell cycle"/>
    <property type="evidence" value="ECO:0007669"/>
    <property type="project" value="TreeGrafter"/>
</dbReference>
<dbReference type="GO" id="GO:0090263">
    <property type="term" value="P:positive regulation of canonical Wnt signaling pathway"/>
    <property type="evidence" value="ECO:0007669"/>
    <property type="project" value="TreeGrafter"/>
</dbReference>
<evidence type="ECO:0000313" key="3">
    <source>
        <dbReference type="Proteomes" id="UP000075884"/>
    </source>
</evidence>
<feature type="compositionally biased region" description="Polar residues" evidence="1">
    <location>
        <begin position="122"/>
        <end position="138"/>
    </location>
</feature>
<dbReference type="Gene3D" id="1.10.1170.10">
    <property type="entry name" value="Inhibitor Of Apoptosis Protein (2mihbC-IAP-1), Chain A"/>
    <property type="match status" value="1"/>
</dbReference>
<dbReference type="STRING" id="7168.A0A182NXX1"/>
<reference evidence="3" key="1">
    <citation type="submission" date="2013-03" db="EMBL/GenBank/DDBJ databases">
        <title>The Genome Sequence of Anopheles dirus WRAIR2.</title>
        <authorList>
            <consortium name="The Broad Institute Genomics Platform"/>
            <person name="Neafsey D.E."/>
            <person name="Walton C."/>
            <person name="Walker B."/>
            <person name="Young S.K."/>
            <person name="Zeng Q."/>
            <person name="Gargeya S."/>
            <person name="Fitzgerald M."/>
            <person name="Haas B."/>
            <person name="Abouelleil A."/>
            <person name="Allen A.W."/>
            <person name="Alvarado L."/>
            <person name="Arachchi H.M."/>
            <person name="Berlin A.M."/>
            <person name="Chapman S.B."/>
            <person name="Gainer-Dewar J."/>
            <person name="Goldberg J."/>
            <person name="Griggs A."/>
            <person name="Gujja S."/>
            <person name="Hansen M."/>
            <person name="Howarth C."/>
            <person name="Imamovic A."/>
            <person name="Ireland A."/>
            <person name="Larimer J."/>
            <person name="McCowan C."/>
            <person name="Murphy C."/>
            <person name="Pearson M."/>
            <person name="Poon T.W."/>
            <person name="Priest M."/>
            <person name="Roberts A."/>
            <person name="Saif S."/>
            <person name="Shea T."/>
            <person name="Sisk P."/>
            <person name="Sykes S."/>
            <person name="Wortman J."/>
            <person name="Nusbaum C."/>
            <person name="Birren B."/>
        </authorList>
    </citation>
    <scope>NUCLEOTIDE SEQUENCE [LARGE SCALE GENOMIC DNA]</scope>
    <source>
        <strain evidence="3">WRAIR2</strain>
    </source>
</reference>
<dbReference type="GO" id="GO:0043027">
    <property type="term" value="F:cysteine-type endopeptidase inhibitor activity involved in apoptotic process"/>
    <property type="evidence" value="ECO:0007669"/>
    <property type="project" value="TreeGrafter"/>
</dbReference>
<dbReference type="PANTHER" id="PTHR10044:SF174">
    <property type="entry name" value="DEATH-ASSOCIATED INHIBITOR OF APOPTOSIS 1"/>
    <property type="match status" value="1"/>
</dbReference>
<dbReference type="Pfam" id="PF00653">
    <property type="entry name" value="BIR"/>
    <property type="match status" value="1"/>
</dbReference>
<dbReference type="GO" id="GO:0061630">
    <property type="term" value="F:ubiquitin protein ligase activity"/>
    <property type="evidence" value="ECO:0007669"/>
    <property type="project" value="TreeGrafter"/>
</dbReference>
<dbReference type="VEuPathDB" id="VectorBase:ADIR014689"/>
<keyword evidence="3" id="KW-1185">Reference proteome</keyword>
<dbReference type="GO" id="GO:0031398">
    <property type="term" value="P:positive regulation of protein ubiquitination"/>
    <property type="evidence" value="ECO:0007669"/>
    <property type="project" value="TreeGrafter"/>
</dbReference>
<accession>A0A182NXX1</accession>
<name>A0A182NXX1_9DIPT</name>
<dbReference type="GO" id="GO:0005634">
    <property type="term" value="C:nucleus"/>
    <property type="evidence" value="ECO:0007669"/>
    <property type="project" value="TreeGrafter"/>
</dbReference>
<dbReference type="InterPro" id="IPR001370">
    <property type="entry name" value="BIR_rpt"/>
</dbReference>
<protein>
    <submittedName>
        <fullName evidence="2">Uncharacterized protein</fullName>
    </submittedName>
</protein>
<dbReference type="Proteomes" id="UP000075884">
    <property type="component" value="Unassembled WGS sequence"/>
</dbReference>
<dbReference type="PROSITE" id="PS50143">
    <property type="entry name" value="BIR_REPEAT_2"/>
    <property type="match status" value="1"/>
</dbReference>
<dbReference type="SUPFAM" id="SSF57924">
    <property type="entry name" value="Inhibitor of apoptosis (IAP) repeat"/>
    <property type="match status" value="1"/>
</dbReference>